<dbReference type="STRING" id="391587.KAOT1_00485"/>
<dbReference type="OrthoDB" id="3078754at2"/>
<dbReference type="eggNOG" id="COG3179">
    <property type="taxonomic scope" value="Bacteria"/>
</dbReference>
<dbReference type="AlphaFoldDB" id="A9E9U9"/>
<dbReference type="HOGENOM" id="CLU_501334_0_0_10"/>
<feature type="compositionally biased region" description="Polar residues" evidence="1">
    <location>
        <begin position="209"/>
        <end position="230"/>
    </location>
</feature>
<accession>A9E9U9</accession>
<evidence type="ECO:0008006" key="4">
    <source>
        <dbReference type="Google" id="ProtNLM"/>
    </source>
</evidence>
<dbReference type="Proteomes" id="UP000002945">
    <property type="component" value="Unassembled WGS sequence"/>
</dbReference>
<feature type="region of interest" description="Disordered" evidence="1">
    <location>
        <begin position="173"/>
        <end position="230"/>
    </location>
</feature>
<dbReference type="InterPro" id="IPR023346">
    <property type="entry name" value="Lysozyme-like_dom_sf"/>
</dbReference>
<evidence type="ECO:0000313" key="2">
    <source>
        <dbReference type="EMBL" id="EDP94707.1"/>
    </source>
</evidence>
<reference evidence="2 3" key="1">
    <citation type="journal article" date="2011" name="J. Bacteriol.">
        <title>Genome sequence of the algicidal bacterium Kordia algicida OT-1.</title>
        <authorList>
            <person name="Lee H.S."/>
            <person name="Kang S.G."/>
            <person name="Kwon K.K."/>
            <person name="Lee J.H."/>
            <person name="Kim S.J."/>
        </authorList>
    </citation>
    <scope>NUCLEOTIDE SEQUENCE [LARGE SCALE GENOMIC DNA]</scope>
    <source>
        <strain evidence="2 3">OT-1</strain>
    </source>
</reference>
<keyword evidence="3" id="KW-1185">Reference proteome</keyword>
<gene>
    <name evidence="2" type="ORF">KAOT1_00485</name>
</gene>
<dbReference type="Gene3D" id="1.10.530.10">
    <property type="match status" value="1"/>
</dbReference>
<dbReference type="RefSeq" id="WP_007092679.1">
    <property type="nucleotide sequence ID" value="NZ_CP142125.1"/>
</dbReference>
<dbReference type="PROSITE" id="PS51257">
    <property type="entry name" value="PROKAR_LIPOPROTEIN"/>
    <property type="match status" value="1"/>
</dbReference>
<protein>
    <recommendedName>
        <fullName evidence="4">Glycoside hydrolase family 19 catalytic domain-containing protein</fullName>
    </recommendedName>
</protein>
<sequence length="543" mass="60148">MKKFFTLFCFLIILSCQKDDSINQDQNQDSLARARVQIKVGNEVSKSAIEYIKLRTNNSFTVENKKNSISLSKTPFSFKSSGLGIVDTNKEIVVVNESNTKHTFKIISPLEENSVTNLIVVETENSSYEYFIKYNFIGNIPTNEETNAIDLSKFSGTIETFNSNGQQIGYISMENGSMTNSTGQFSPCPDDPTDEPSDDDSSGSDASTGIPSSNSADDNEVYNNVDSNSGGEFENLDDDCGLSWSYARCGCGGGADGHPPSGAWCCQGSPIIITDCNGNAIAQRSSNNDTKFKNSLTEPCDDGDVGVLIDKEDCDTSKEDLQKIFPDMTDDDATLLAKMINDKGADFGIDSKHKLWHFLAQAGHETGGFANLNVTESTYWTTASLLAKTYRKRFTMDSLIAVNDSTKYFAPDYLQNSSGVANIAMCCKYENGDVASGDGYKYRGRGIFQLTWKENYRKFKEFYNNKYDPDIDIVNTPSEVATNDTLAILSGMWYYKTRVLDKMTVDSTTTVYKLTKKINEARAGLKDRKKRFKKAKDSIDCVN</sequence>
<feature type="compositionally biased region" description="Polar residues" evidence="1">
    <location>
        <begin position="173"/>
        <end position="185"/>
    </location>
</feature>
<feature type="compositionally biased region" description="Acidic residues" evidence="1">
    <location>
        <begin position="191"/>
        <end position="202"/>
    </location>
</feature>
<evidence type="ECO:0000313" key="3">
    <source>
        <dbReference type="Proteomes" id="UP000002945"/>
    </source>
</evidence>
<comment type="caution">
    <text evidence="2">The sequence shown here is derived from an EMBL/GenBank/DDBJ whole genome shotgun (WGS) entry which is preliminary data.</text>
</comment>
<organism evidence="2 3">
    <name type="scientific">Kordia algicida OT-1</name>
    <dbReference type="NCBI Taxonomy" id="391587"/>
    <lineage>
        <taxon>Bacteria</taxon>
        <taxon>Pseudomonadati</taxon>
        <taxon>Bacteroidota</taxon>
        <taxon>Flavobacteriia</taxon>
        <taxon>Flavobacteriales</taxon>
        <taxon>Flavobacteriaceae</taxon>
        <taxon>Kordia</taxon>
    </lineage>
</organism>
<evidence type="ECO:0000256" key="1">
    <source>
        <dbReference type="SAM" id="MobiDB-lite"/>
    </source>
</evidence>
<dbReference type="EMBL" id="ABIB01000014">
    <property type="protein sequence ID" value="EDP94707.1"/>
    <property type="molecule type" value="Genomic_DNA"/>
</dbReference>
<proteinExistence type="predicted"/>
<name>A9E9U9_9FLAO</name>
<dbReference type="SUPFAM" id="SSF53955">
    <property type="entry name" value="Lysozyme-like"/>
    <property type="match status" value="1"/>
</dbReference>